<keyword evidence="2" id="KW-1185">Reference proteome</keyword>
<dbReference type="Proteomes" id="UP000030748">
    <property type="component" value="Unassembled WGS sequence"/>
</dbReference>
<gene>
    <name evidence="1" type="ORF">MIMGU_mgv1a015060mg</name>
</gene>
<dbReference type="PhylomeDB" id="A0A022R709"/>
<reference evidence="1 2" key="1">
    <citation type="journal article" date="2013" name="Proc. Natl. Acad. Sci. U.S.A.">
        <title>Fine-scale variation in meiotic recombination in Mimulus inferred from population shotgun sequencing.</title>
        <authorList>
            <person name="Hellsten U."/>
            <person name="Wright K.M."/>
            <person name="Jenkins J."/>
            <person name="Shu S."/>
            <person name="Yuan Y."/>
            <person name="Wessler S.R."/>
            <person name="Schmutz J."/>
            <person name="Willis J.H."/>
            <person name="Rokhsar D.S."/>
        </authorList>
    </citation>
    <scope>NUCLEOTIDE SEQUENCE [LARGE SCALE GENOMIC DNA]</scope>
    <source>
        <strain evidence="2">cv. DUN x IM62</strain>
    </source>
</reference>
<sequence>MANVRHLRVNQARSGVPIENEATLQTIQDTLNVIVGRLDRIEARSNVSIARFTNWQRTSSTVDLHWKTVQFVSIVKHTFGHPFLPQPNVDGVQLAADYPLGSQPPAGLMPANNDEIDRWSSHMTLEQLREKYRGIFWFYNDARFELPVNASLDLILDANITLANFYRHE</sequence>
<dbReference type="AlphaFoldDB" id="A0A022R709"/>
<evidence type="ECO:0000313" key="2">
    <source>
        <dbReference type="Proteomes" id="UP000030748"/>
    </source>
</evidence>
<proteinExistence type="predicted"/>
<organism evidence="1 2">
    <name type="scientific">Erythranthe guttata</name>
    <name type="common">Yellow monkey flower</name>
    <name type="synonym">Mimulus guttatus</name>
    <dbReference type="NCBI Taxonomy" id="4155"/>
    <lineage>
        <taxon>Eukaryota</taxon>
        <taxon>Viridiplantae</taxon>
        <taxon>Streptophyta</taxon>
        <taxon>Embryophyta</taxon>
        <taxon>Tracheophyta</taxon>
        <taxon>Spermatophyta</taxon>
        <taxon>Magnoliopsida</taxon>
        <taxon>eudicotyledons</taxon>
        <taxon>Gunneridae</taxon>
        <taxon>Pentapetalae</taxon>
        <taxon>asterids</taxon>
        <taxon>lamiids</taxon>
        <taxon>Lamiales</taxon>
        <taxon>Phrymaceae</taxon>
        <taxon>Erythranthe</taxon>
    </lineage>
</organism>
<protein>
    <submittedName>
        <fullName evidence="1">Uncharacterized protein</fullName>
    </submittedName>
</protein>
<name>A0A022R709_ERYGU</name>
<dbReference type="EMBL" id="KI630619">
    <property type="protein sequence ID" value="EYU35458.1"/>
    <property type="molecule type" value="Genomic_DNA"/>
</dbReference>
<evidence type="ECO:0000313" key="1">
    <source>
        <dbReference type="EMBL" id="EYU35458.1"/>
    </source>
</evidence>
<accession>A0A022R709</accession>